<protein>
    <recommendedName>
        <fullName evidence="2">YcxB-like C-terminal domain-containing protein</fullName>
    </recommendedName>
</protein>
<gene>
    <name evidence="3" type="ORF">GU336_03110</name>
</gene>
<sequence length="174" mass="20237">MIEVKNHITPAIYRRFCWFGVRYHNRKINRIVFVLCLLYLILGVFSTDIGSLIQAIVTDIIVAALMLSIYIVSISRMVKNFPQNNPMAADAIDIFSFDDERINIETSGELQNGTIEFSYDIFFNVYETKDSFYLYNSNLTAYLLPKSDFTQGTPEELRQLFQTKLATDKFKIYH</sequence>
<evidence type="ECO:0000256" key="1">
    <source>
        <dbReference type="SAM" id="Phobius"/>
    </source>
</evidence>
<evidence type="ECO:0000313" key="3">
    <source>
        <dbReference type="EMBL" id="QIW53224.1"/>
    </source>
</evidence>
<evidence type="ECO:0000313" key="4">
    <source>
        <dbReference type="Proteomes" id="UP000501945"/>
    </source>
</evidence>
<dbReference type="EMBL" id="CP047616">
    <property type="protein sequence ID" value="QIW53224.1"/>
    <property type="molecule type" value="Genomic_DNA"/>
</dbReference>
<dbReference type="AlphaFoldDB" id="A0A6H0UCR6"/>
<feature type="domain" description="YcxB-like C-terminal" evidence="2">
    <location>
        <begin position="97"/>
        <end position="160"/>
    </location>
</feature>
<keyword evidence="1" id="KW-0812">Transmembrane</keyword>
<organism evidence="3 4">
    <name type="scientific">Pseudolactococcus raffinolactis</name>
    <dbReference type="NCBI Taxonomy" id="1366"/>
    <lineage>
        <taxon>Bacteria</taxon>
        <taxon>Bacillati</taxon>
        <taxon>Bacillota</taxon>
        <taxon>Bacilli</taxon>
        <taxon>Lactobacillales</taxon>
        <taxon>Streptococcaceae</taxon>
        <taxon>Pseudolactococcus</taxon>
    </lineage>
</organism>
<feature type="transmembrane region" description="Helical" evidence="1">
    <location>
        <begin position="28"/>
        <end position="46"/>
    </location>
</feature>
<dbReference type="InterPro" id="IPR025588">
    <property type="entry name" value="YcxB-like_C"/>
</dbReference>
<reference evidence="3 4" key="1">
    <citation type="submission" date="2019-12" db="EMBL/GenBank/DDBJ databases">
        <title>Whole genome sequences of Lactococcus raffinolactis strains isolated from sewage.</title>
        <authorList>
            <person name="Ybazeta G."/>
            <person name="Ross M."/>
            <person name="Brabant-Kirwan D."/>
            <person name="Saleh M."/>
            <person name="Dillon J.A."/>
            <person name="Splinter K."/>
            <person name="Nokhbeh R."/>
        </authorList>
    </citation>
    <scope>NUCLEOTIDE SEQUENCE [LARGE SCALE GENOMIC DNA]</scope>
    <source>
        <strain evidence="3 4">Lr_19_5</strain>
    </source>
</reference>
<dbReference type="Pfam" id="PF14317">
    <property type="entry name" value="YcxB"/>
    <property type="match status" value="1"/>
</dbReference>
<accession>A0A6H0UCR6</accession>
<keyword evidence="1" id="KW-0472">Membrane</keyword>
<feature type="transmembrane region" description="Helical" evidence="1">
    <location>
        <begin position="52"/>
        <end position="72"/>
    </location>
</feature>
<evidence type="ECO:0000259" key="2">
    <source>
        <dbReference type="Pfam" id="PF14317"/>
    </source>
</evidence>
<name>A0A6H0UCR6_9LACT</name>
<dbReference type="RefSeq" id="WP_167838447.1">
    <property type="nucleotide sequence ID" value="NZ_CP047616.1"/>
</dbReference>
<keyword evidence="1" id="KW-1133">Transmembrane helix</keyword>
<proteinExistence type="predicted"/>
<dbReference type="Proteomes" id="UP000501945">
    <property type="component" value="Chromosome"/>
</dbReference>